<dbReference type="FunFam" id="3.20.20.140:FF:000007">
    <property type="entry name" value="Imidazolonepropionase"/>
    <property type="match status" value="1"/>
</dbReference>
<evidence type="ECO:0000256" key="10">
    <source>
        <dbReference type="ARBA" id="ARBA00022833"/>
    </source>
</evidence>
<dbReference type="NCBIfam" id="TIGR01224">
    <property type="entry name" value="hutI"/>
    <property type="match status" value="1"/>
</dbReference>
<evidence type="ECO:0000313" key="15">
    <source>
        <dbReference type="RefSeq" id="XP_011364248.2"/>
    </source>
</evidence>
<evidence type="ECO:0000256" key="9">
    <source>
        <dbReference type="ARBA" id="ARBA00022808"/>
    </source>
</evidence>
<reference evidence="15" key="1">
    <citation type="submission" date="2025-08" db="UniProtKB">
        <authorList>
            <consortium name="RefSeq"/>
        </authorList>
    </citation>
    <scope>IDENTIFICATION</scope>
    <source>
        <tissue evidence="15">Kidney</tissue>
    </source>
</reference>
<evidence type="ECO:0000256" key="4">
    <source>
        <dbReference type="ARBA" id="ARBA00008002"/>
    </source>
</evidence>
<comment type="cofactor">
    <cofactor evidence="2">
        <name>Fe(3+)</name>
        <dbReference type="ChEBI" id="CHEBI:29034"/>
    </cofactor>
</comment>
<dbReference type="PANTHER" id="PTHR42752:SF1">
    <property type="entry name" value="IMIDAZOLONEPROPIONASE-RELATED"/>
    <property type="match status" value="1"/>
</dbReference>
<dbReference type="InterPro" id="IPR032466">
    <property type="entry name" value="Metal_Hydrolase"/>
</dbReference>
<dbReference type="GO" id="GO:0019557">
    <property type="term" value="P:L-histidine catabolic process to glutamate and formate"/>
    <property type="evidence" value="ECO:0007669"/>
    <property type="project" value="UniProtKB-UniPathway"/>
</dbReference>
<dbReference type="CTD" id="144193"/>
<evidence type="ECO:0000256" key="11">
    <source>
        <dbReference type="ARBA" id="ARBA00023004"/>
    </source>
</evidence>
<evidence type="ECO:0000256" key="5">
    <source>
        <dbReference type="ARBA" id="ARBA00012864"/>
    </source>
</evidence>
<dbReference type="Gene3D" id="3.20.20.140">
    <property type="entry name" value="Metal-dependent hydrolases"/>
    <property type="match status" value="1"/>
</dbReference>
<evidence type="ECO:0000256" key="2">
    <source>
        <dbReference type="ARBA" id="ARBA00001965"/>
    </source>
</evidence>
<dbReference type="PANTHER" id="PTHR42752">
    <property type="entry name" value="IMIDAZOLONEPROPIONASE"/>
    <property type="match status" value="1"/>
</dbReference>
<evidence type="ECO:0000256" key="6">
    <source>
        <dbReference type="ARBA" id="ARBA00013406"/>
    </source>
</evidence>
<evidence type="ECO:0000256" key="8">
    <source>
        <dbReference type="ARBA" id="ARBA00022801"/>
    </source>
</evidence>
<dbReference type="Gene3D" id="2.30.40.10">
    <property type="entry name" value="Urease, subunit C, domain 1"/>
    <property type="match status" value="1"/>
</dbReference>
<organism evidence="14 15">
    <name type="scientific">Pteropus vampyrus</name>
    <name type="common">Large flying fox</name>
    <dbReference type="NCBI Taxonomy" id="132908"/>
    <lineage>
        <taxon>Eukaryota</taxon>
        <taxon>Metazoa</taxon>
        <taxon>Chordata</taxon>
        <taxon>Craniata</taxon>
        <taxon>Vertebrata</taxon>
        <taxon>Euteleostomi</taxon>
        <taxon>Mammalia</taxon>
        <taxon>Eutheria</taxon>
        <taxon>Laurasiatheria</taxon>
        <taxon>Chiroptera</taxon>
        <taxon>Yinpterochiroptera</taxon>
        <taxon>Pteropodoidea</taxon>
        <taxon>Pteropodidae</taxon>
        <taxon>Pteropodinae</taxon>
        <taxon>Pteropus</taxon>
    </lineage>
</organism>
<keyword evidence="10" id="KW-0862">Zinc</keyword>
<evidence type="ECO:0000256" key="3">
    <source>
        <dbReference type="ARBA" id="ARBA00004758"/>
    </source>
</evidence>
<dbReference type="Pfam" id="PF01979">
    <property type="entry name" value="Amidohydro_1"/>
    <property type="match status" value="1"/>
</dbReference>
<comment type="catalytic activity">
    <reaction evidence="1">
        <text>4-imidazolone-5-propanoate + H2O = N-formimidoyl-L-glutamate</text>
        <dbReference type="Rhea" id="RHEA:23660"/>
        <dbReference type="ChEBI" id="CHEBI:15377"/>
        <dbReference type="ChEBI" id="CHEBI:58928"/>
        <dbReference type="ChEBI" id="CHEBI:77893"/>
        <dbReference type="EC" id="3.5.2.7"/>
    </reaction>
</comment>
<feature type="domain" description="Amidohydrolase-related" evidence="13">
    <location>
        <begin position="277"/>
        <end position="402"/>
    </location>
</feature>
<dbReference type="GO" id="GO:0050480">
    <property type="term" value="F:imidazolonepropionase activity"/>
    <property type="evidence" value="ECO:0007669"/>
    <property type="project" value="UniProtKB-EC"/>
</dbReference>
<dbReference type="GO" id="GO:0046872">
    <property type="term" value="F:metal ion binding"/>
    <property type="evidence" value="ECO:0007669"/>
    <property type="project" value="UniProtKB-KW"/>
</dbReference>
<dbReference type="AlphaFoldDB" id="A0A6P3QG14"/>
<evidence type="ECO:0000256" key="12">
    <source>
        <dbReference type="ARBA" id="ARBA00030968"/>
    </source>
</evidence>
<keyword evidence="14" id="KW-1185">Reference proteome</keyword>
<keyword evidence="8" id="KW-0378">Hydrolase</keyword>
<evidence type="ECO:0000256" key="1">
    <source>
        <dbReference type="ARBA" id="ARBA00000853"/>
    </source>
</evidence>
<dbReference type="InterPro" id="IPR011059">
    <property type="entry name" value="Metal-dep_hydrolase_composite"/>
</dbReference>
<dbReference type="InterPro" id="IPR005920">
    <property type="entry name" value="HutI"/>
</dbReference>
<dbReference type="InterPro" id="IPR006680">
    <property type="entry name" value="Amidohydro-rel"/>
</dbReference>
<dbReference type="GO" id="GO:0019556">
    <property type="term" value="P:L-histidine catabolic process to glutamate and formamide"/>
    <property type="evidence" value="ECO:0007669"/>
    <property type="project" value="UniProtKB-UniPathway"/>
</dbReference>
<sequence length="407" mass="44473">AARGDVAGDRRRLLEDARRGVLMCARGGRFLAVGTDGFIKAISPADVIQKQFSEEKFEERIDCSGKCILPGLVDGHTHPVWAGERLHKFAMKLAGATYMEIHEAGGEINFTVERKRQASEEMLFSIFQQRLKCMMTAGTTLVGCKSGYGLDLETELKMLRVIERVRRELDIGILAAYCGAHSVPKGKTATEAADDIINSHLPKLKALGRNGQIHVDNREVFCEKGVFDLDSTRRILQGGKDIGLQINHISRLGAEWGGQAISHLEDVSDEGIAAMVTARCSALLLPTTAYMLRLKQPPARKMLDEGVIVALGSDFNPNAYCFSAPMVTHLAYANMRMSMPEALAAATISAADALGQSHTHGSLEVGKQGDLIVINSSRWEPSIYQFGGHHELIECVIAKGKVIYKKL</sequence>
<comment type="similarity">
    <text evidence="4">Belongs to the metallo-dependent hydrolases superfamily. HutI family.</text>
</comment>
<dbReference type="UniPathway" id="UPA00379">
    <property type="reaction ID" value="UER00551"/>
</dbReference>
<evidence type="ECO:0000256" key="7">
    <source>
        <dbReference type="ARBA" id="ARBA00022723"/>
    </source>
</evidence>
<keyword evidence="11" id="KW-0408">Iron</keyword>
<name>A0A6P3QG14_PTEVA</name>
<evidence type="ECO:0000313" key="14">
    <source>
        <dbReference type="Proteomes" id="UP000515202"/>
    </source>
</evidence>
<dbReference type="EC" id="3.5.2.7" evidence="5"/>
<dbReference type="SUPFAM" id="SSF51556">
    <property type="entry name" value="Metallo-dependent hydrolases"/>
    <property type="match status" value="1"/>
</dbReference>
<protein>
    <recommendedName>
        <fullName evidence="6">Probable imidazolonepropionase</fullName>
        <ecNumber evidence="5">3.5.2.7</ecNumber>
    </recommendedName>
    <alternativeName>
        <fullName evidence="12">Amidohydrolase domain-containing protein 1</fullName>
    </alternativeName>
</protein>
<keyword evidence="7" id="KW-0479">Metal-binding</keyword>
<feature type="non-terminal residue" evidence="15">
    <location>
        <position position="1"/>
    </location>
</feature>
<evidence type="ECO:0000259" key="13">
    <source>
        <dbReference type="Pfam" id="PF01979"/>
    </source>
</evidence>
<dbReference type="RefSeq" id="XP_011364248.2">
    <property type="nucleotide sequence ID" value="XM_011365946.2"/>
</dbReference>
<gene>
    <name evidence="15" type="primary">AMDHD1</name>
</gene>
<dbReference type="GeneID" id="105296028"/>
<comment type="pathway">
    <text evidence="3">Amino-acid degradation; L-histidine degradation into L-glutamate; N-formimidoyl-L-glutamate from L-histidine: step 3/3.</text>
</comment>
<dbReference type="OrthoDB" id="194468at2759"/>
<dbReference type="SUPFAM" id="SSF51338">
    <property type="entry name" value="Composite domain of metallo-dependent hydrolases"/>
    <property type="match status" value="1"/>
</dbReference>
<dbReference type="Proteomes" id="UP000515202">
    <property type="component" value="Unplaced"/>
</dbReference>
<proteinExistence type="inferred from homology"/>
<dbReference type="KEGG" id="pvp:105296028"/>
<accession>A0A6P3QG14</accession>
<dbReference type="GO" id="GO:0005737">
    <property type="term" value="C:cytoplasm"/>
    <property type="evidence" value="ECO:0007669"/>
    <property type="project" value="InterPro"/>
</dbReference>
<keyword evidence="9" id="KW-0369">Histidine metabolism</keyword>